<dbReference type="GO" id="GO:0005737">
    <property type="term" value="C:cytoplasm"/>
    <property type="evidence" value="ECO:0007669"/>
    <property type="project" value="UniProtKB-SubCell"/>
</dbReference>
<dbReference type="AlphaFoldDB" id="A0A642VAS6"/>
<dbReference type="GO" id="GO:0006913">
    <property type="term" value="P:nucleocytoplasmic transport"/>
    <property type="evidence" value="ECO:0007669"/>
    <property type="project" value="UniProtKB-UniRule"/>
</dbReference>
<evidence type="ECO:0000313" key="3">
    <source>
        <dbReference type="EMBL" id="KAA8913549.1"/>
    </source>
</evidence>
<dbReference type="InterPro" id="IPR018222">
    <property type="entry name" value="Nuclear_transport_factor_2_euk"/>
</dbReference>
<dbReference type="InterPro" id="IPR019488">
    <property type="entry name" value="Nucl_pore_RNA_shuttling_Mtr2"/>
</dbReference>
<dbReference type="Proteomes" id="UP000761534">
    <property type="component" value="Unassembled WGS sequence"/>
</dbReference>
<organism evidence="3 4">
    <name type="scientific">Trichomonascus ciferrii</name>
    <dbReference type="NCBI Taxonomy" id="44093"/>
    <lineage>
        <taxon>Eukaryota</taxon>
        <taxon>Fungi</taxon>
        <taxon>Dikarya</taxon>
        <taxon>Ascomycota</taxon>
        <taxon>Saccharomycotina</taxon>
        <taxon>Dipodascomycetes</taxon>
        <taxon>Dipodascales</taxon>
        <taxon>Trichomonascaceae</taxon>
        <taxon>Trichomonascus</taxon>
        <taxon>Trichomonascus ciferrii complex</taxon>
    </lineage>
</organism>
<comment type="caution">
    <text evidence="3">The sequence shown here is derived from an EMBL/GenBank/DDBJ whole genome shotgun (WGS) entry which is preliminary data.</text>
</comment>
<comment type="function">
    <text evidence="1">Has a role in nuclear-cytoplasmic transport of proteins and mRNAs.</text>
</comment>
<reference evidence="3" key="1">
    <citation type="journal article" date="2019" name="G3 (Bethesda)">
        <title>Genome Assemblies of Two Rare Opportunistic Yeast Pathogens: Diutina rugosa (syn. Candida rugosa) and Trichomonascus ciferrii (syn. Candida ciferrii).</title>
        <authorList>
            <person name="Mixao V."/>
            <person name="Saus E."/>
            <person name="Hansen A.P."/>
            <person name="Lass-Florl C."/>
            <person name="Gabaldon T."/>
        </authorList>
    </citation>
    <scope>NUCLEOTIDE SEQUENCE</scope>
    <source>
        <strain evidence="3">CBS 4856</strain>
    </source>
</reference>
<name>A0A642VAS6_9ASCO</name>
<evidence type="ECO:0000256" key="1">
    <source>
        <dbReference type="RuleBase" id="RU369002"/>
    </source>
</evidence>
<evidence type="ECO:0000313" key="4">
    <source>
        <dbReference type="Proteomes" id="UP000761534"/>
    </source>
</evidence>
<keyword evidence="1" id="KW-0653">Protein transport</keyword>
<dbReference type="GO" id="GO:0015031">
    <property type="term" value="P:protein transport"/>
    <property type="evidence" value="ECO:0007669"/>
    <property type="project" value="UniProtKB-KW"/>
</dbReference>
<accession>A0A642VAS6</accession>
<dbReference type="InterPro" id="IPR032710">
    <property type="entry name" value="NTF2-like_dom_sf"/>
</dbReference>
<dbReference type="InterPro" id="IPR045875">
    <property type="entry name" value="NTF2"/>
</dbReference>
<protein>
    <recommendedName>
        <fullName evidence="1">NTF2-related export protein</fullName>
    </recommendedName>
</protein>
<dbReference type="EMBL" id="SWFS01000223">
    <property type="protein sequence ID" value="KAA8913549.1"/>
    <property type="molecule type" value="Genomic_DNA"/>
</dbReference>
<sequence>MTESHSFYNQFFKALDGYRQNLPQFLRPDTAIVWCGNPIGGGEAFLQMYAQMPETQHDVTEYNVHPLMGGNGAISMTLNTSGKVKFGSERGQNVMGFSAIFFLRKDPGSSQVQITSMSYRLVHKPSDATLQM</sequence>
<dbReference type="SUPFAM" id="SSF54427">
    <property type="entry name" value="NTF2-like"/>
    <property type="match status" value="1"/>
</dbReference>
<dbReference type="Pfam" id="PF10429">
    <property type="entry name" value="Mtr2"/>
    <property type="match status" value="1"/>
</dbReference>
<proteinExistence type="predicted"/>
<dbReference type="OrthoDB" id="25408at2759"/>
<dbReference type="PROSITE" id="PS50177">
    <property type="entry name" value="NTF2_DOMAIN"/>
    <property type="match status" value="1"/>
</dbReference>
<comment type="subcellular location">
    <subcellularLocation>
        <location evidence="1">Cytoplasm</location>
    </subcellularLocation>
    <subcellularLocation>
        <location evidence="1">Nucleus</location>
    </subcellularLocation>
</comment>
<keyword evidence="4" id="KW-1185">Reference proteome</keyword>
<dbReference type="GO" id="GO:0005634">
    <property type="term" value="C:nucleus"/>
    <property type="evidence" value="ECO:0007669"/>
    <property type="project" value="UniProtKB-SubCell"/>
</dbReference>
<dbReference type="PANTHER" id="PTHR12612">
    <property type="entry name" value="NUCLEAR TRANSPORT FACTOR 2"/>
    <property type="match status" value="1"/>
</dbReference>
<gene>
    <name evidence="3" type="ORF">TRICI_003153</name>
</gene>
<evidence type="ECO:0000259" key="2">
    <source>
        <dbReference type="PROSITE" id="PS50177"/>
    </source>
</evidence>
<feature type="domain" description="NTF2" evidence="2">
    <location>
        <begin position="3"/>
        <end position="121"/>
    </location>
</feature>
<dbReference type="VEuPathDB" id="FungiDB:TRICI_003153"/>
<keyword evidence="1" id="KW-0963">Cytoplasm</keyword>
<keyword evidence="1" id="KW-0539">Nucleus</keyword>
<keyword evidence="1" id="KW-0813">Transport</keyword>
<dbReference type="GO" id="GO:0051028">
    <property type="term" value="P:mRNA transport"/>
    <property type="evidence" value="ECO:0007669"/>
    <property type="project" value="UniProtKB-UniRule"/>
</dbReference>
<dbReference type="Gene3D" id="3.10.450.50">
    <property type="match status" value="1"/>
</dbReference>